<feature type="chain" id="PRO_5037850738" description="Phosphate ABC transporter substrate-binding protein" evidence="1">
    <location>
        <begin position="26"/>
        <end position="143"/>
    </location>
</feature>
<feature type="signal peptide" evidence="1">
    <location>
        <begin position="1"/>
        <end position="25"/>
    </location>
</feature>
<evidence type="ECO:0008006" key="4">
    <source>
        <dbReference type="Google" id="ProtNLM"/>
    </source>
</evidence>
<dbReference type="EMBL" id="JAGQDD010000001">
    <property type="protein sequence ID" value="MBQ0929295.1"/>
    <property type="molecule type" value="Genomic_DNA"/>
</dbReference>
<keyword evidence="3" id="KW-1185">Reference proteome</keyword>
<dbReference type="Gene3D" id="3.40.190.10">
    <property type="entry name" value="Periplasmic binding protein-like II"/>
    <property type="match status" value="1"/>
</dbReference>
<gene>
    <name evidence="2" type="ORF">KAK03_02280</name>
</gene>
<dbReference type="AlphaFoldDB" id="A0A941BA03"/>
<organism evidence="2 3">
    <name type="scientific">Ideonella alba</name>
    <dbReference type="NCBI Taxonomy" id="2824118"/>
    <lineage>
        <taxon>Bacteria</taxon>
        <taxon>Pseudomonadati</taxon>
        <taxon>Pseudomonadota</taxon>
        <taxon>Betaproteobacteria</taxon>
        <taxon>Burkholderiales</taxon>
        <taxon>Sphaerotilaceae</taxon>
        <taxon>Ideonella</taxon>
    </lineage>
</organism>
<protein>
    <recommendedName>
        <fullName evidence="4">Phosphate ABC transporter substrate-binding protein</fullName>
    </recommendedName>
</protein>
<evidence type="ECO:0000313" key="2">
    <source>
        <dbReference type="EMBL" id="MBQ0929295.1"/>
    </source>
</evidence>
<name>A0A941BA03_9BURK</name>
<comment type="caution">
    <text evidence="2">The sequence shown here is derived from an EMBL/GenBank/DDBJ whole genome shotgun (WGS) entry which is preliminary data.</text>
</comment>
<dbReference type="RefSeq" id="WP_210851546.1">
    <property type="nucleotide sequence ID" value="NZ_JAGQDD010000001.1"/>
</dbReference>
<evidence type="ECO:0000256" key="1">
    <source>
        <dbReference type="SAM" id="SignalP"/>
    </source>
</evidence>
<dbReference type="Proteomes" id="UP000676246">
    <property type="component" value="Unassembled WGS sequence"/>
</dbReference>
<accession>A0A941BA03</accession>
<reference evidence="2 3" key="1">
    <citation type="submission" date="2021-04" db="EMBL/GenBank/DDBJ databases">
        <title>The genome sequence of Ideonella sp. 3Y2.</title>
        <authorList>
            <person name="Liu Y."/>
        </authorList>
    </citation>
    <scope>NUCLEOTIDE SEQUENCE [LARGE SCALE GENOMIC DNA]</scope>
    <source>
        <strain evidence="2 3">3Y2</strain>
    </source>
</reference>
<proteinExistence type="predicted"/>
<keyword evidence="1" id="KW-0732">Signal</keyword>
<dbReference type="SUPFAM" id="SSF53850">
    <property type="entry name" value="Periplasmic binding protein-like II"/>
    <property type="match status" value="1"/>
</dbReference>
<sequence>MQRRHFLLGGLAAALPTLLTGPVHAADEGLAVIAHPGLKGLDAETIRRAYTGRAVELDGQALRPVNLPSAHPLRQRFLKALLQQDDEAYLAYWTVRRYIGKGVPPAELRSTAEVLDHVARTPGAIGYVDPAELRAGVAVVLRR</sequence>
<evidence type="ECO:0000313" key="3">
    <source>
        <dbReference type="Proteomes" id="UP000676246"/>
    </source>
</evidence>